<dbReference type="InterPro" id="IPR009091">
    <property type="entry name" value="RCC1/BLIP-II"/>
</dbReference>
<feature type="coiled-coil region" evidence="4">
    <location>
        <begin position="421"/>
        <end position="472"/>
    </location>
</feature>
<dbReference type="InterPro" id="IPR058923">
    <property type="entry name" value="RCC1-like_dom"/>
</dbReference>
<name>A0ABZ2AWB8_9TREE</name>
<accession>A0ABZ2AWB8</accession>
<evidence type="ECO:0000256" key="1">
    <source>
        <dbReference type="ARBA" id="ARBA00022658"/>
    </source>
</evidence>
<feature type="repeat" description="RCC1" evidence="3">
    <location>
        <begin position="158"/>
        <end position="226"/>
    </location>
</feature>
<dbReference type="PROSITE" id="PS00625">
    <property type="entry name" value="RCC1_1"/>
    <property type="match status" value="1"/>
</dbReference>
<dbReference type="SUPFAM" id="SSF50985">
    <property type="entry name" value="RCC1/BLIP-II"/>
    <property type="match status" value="1"/>
</dbReference>
<feature type="compositionally biased region" description="Low complexity" evidence="5">
    <location>
        <begin position="1"/>
        <end position="25"/>
    </location>
</feature>
<feature type="region of interest" description="Disordered" evidence="5">
    <location>
        <begin position="1"/>
        <end position="68"/>
    </location>
</feature>
<dbReference type="PRINTS" id="PR00633">
    <property type="entry name" value="RCCNDNSATION"/>
</dbReference>
<dbReference type="InterPro" id="IPR051553">
    <property type="entry name" value="Ran_GTPase-activating"/>
</dbReference>
<evidence type="ECO:0000259" key="6">
    <source>
        <dbReference type="Pfam" id="PF25390"/>
    </source>
</evidence>
<dbReference type="PROSITE" id="PS00626">
    <property type="entry name" value="RCC1_2"/>
    <property type="match status" value="2"/>
</dbReference>
<organism evidence="7 8">
    <name type="scientific">Cryptococcus decagattii</name>
    <dbReference type="NCBI Taxonomy" id="1859122"/>
    <lineage>
        <taxon>Eukaryota</taxon>
        <taxon>Fungi</taxon>
        <taxon>Dikarya</taxon>
        <taxon>Basidiomycota</taxon>
        <taxon>Agaricomycotina</taxon>
        <taxon>Tremellomycetes</taxon>
        <taxon>Tremellales</taxon>
        <taxon>Cryptococcaceae</taxon>
        <taxon>Cryptococcus</taxon>
        <taxon>Cryptococcus gattii species complex</taxon>
    </lineage>
</organism>
<feature type="repeat" description="RCC1" evidence="3">
    <location>
        <begin position="531"/>
        <end position="584"/>
    </location>
</feature>
<keyword evidence="1" id="KW-0344">Guanine-nucleotide releasing factor</keyword>
<evidence type="ECO:0000313" key="8">
    <source>
        <dbReference type="Proteomes" id="UP001432216"/>
    </source>
</evidence>
<proteinExistence type="predicted"/>
<evidence type="ECO:0000256" key="3">
    <source>
        <dbReference type="PROSITE-ProRule" id="PRU00235"/>
    </source>
</evidence>
<gene>
    <name evidence="7" type="ORF">IAS62_004193</name>
</gene>
<dbReference type="Gene3D" id="2.130.10.30">
    <property type="entry name" value="Regulator of chromosome condensation 1/beta-lactamase-inhibitor protein II"/>
    <property type="match status" value="1"/>
</dbReference>
<sequence length="591" mass="64284">MPPRRSTSRATSAKPSSRAPSSRLAKVPDASSVPAANGNAKRRRVSDTDEPVAKRGRPSTASIAGRGPKKIVQGINAIPSIPPVKTPHNSLFVWGTGDQGQFGLGPDKLDEIGRPKLHSWFEEQIEEGNLSRDGKPGSGGIETVYCGGMHTLAIDEAGRVRSWGINDNAALGRITTDVLDPKNPGQVIPNEDLESYPFVVETLEQEGFRAVQVAAGDSISVAISEKGELRAWGSFRSNEGILGFDGVPGHPKFQYTPISLPALSKVQITQVSCGADHVLALTTTGHVYVWGKGEENQLGRRIISRRRINGLEPERLGLRNIVHVAAGIYHSFAVDNKGVVYGWGLNTFHQTGVAEHQDMIIAPTVVDALHPNKHNGSKVIKVSGGEHHSLFLFDNGEVWGCGRCDANELGLPGDHPAFEGIKERREELQREREERVVEKQKKLDEVLKKDKVDEEEKQKAEMELSEAQATLKVPPSGEYVPEPVRICFPPIPEKYEVVPEFPAYKDSKPEDNPVVDISAGMRHNLAVSKSGHMYAWGYGNLAQLGLGSEEVAEVPSLVRSKLLRPYRSVAVSAGGQHCVALAVKKPDGEQH</sequence>
<reference evidence="7 8" key="1">
    <citation type="submission" date="2024-01" db="EMBL/GenBank/DDBJ databases">
        <title>Comparative genomics of Cryptococcus and Kwoniella reveals pathogenesis evolution and contrasting modes of karyotype evolution via chromosome fusion or intercentromeric recombination.</title>
        <authorList>
            <person name="Coelho M.A."/>
            <person name="David-Palma M."/>
            <person name="Shea T."/>
            <person name="Bowers K."/>
            <person name="McGinley-Smith S."/>
            <person name="Mohammad A.W."/>
            <person name="Gnirke A."/>
            <person name="Yurkov A.M."/>
            <person name="Nowrousian M."/>
            <person name="Sun S."/>
            <person name="Cuomo C.A."/>
            <person name="Heitman J."/>
        </authorList>
    </citation>
    <scope>NUCLEOTIDE SEQUENCE [LARGE SCALE GENOMIC DNA]</scope>
    <source>
        <strain evidence="7 8">7685027</strain>
    </source>
</reference>
<dbReference type="GeneID" id="89990965"/>
<dbReference type="Pfam" id="PF25390">
    <property type="entry name" value="WD40_RLD"/>
    <property type="match status" value="1"/>
</dbReference>
<evidence type="ECO:0000256" key="4">
    <source>
        <dbReference type="SAM" id="Coils"/>
    </source>
</evidence>
<dbReference type="InterPro" id="IPR000408">
    <property type="entry name" value="Reg_chr_condens"/>
</dbReference>
<evidence type="ECO:0000313" key="7">
    <source>
        <dbReference type="EMBL" id="WVO22850.1"/>
    </source>
</evidence>
<keyword evidence="4" id="KW-0175">Coiled coil</keyword>
<keyword evidence="8" id="KW-1185">Reference proteome</keyword>
<dbReference type="EMBL" id="CP143811">
    <property type="protein sequence ID" value="WVO22850.1"/>
    <property type="molecule type" value="Genomic_DNA"/>
</dbReference>
<feature type="repeat" description="RCC1" evidence="3">
    <location>
        <begin position="89"/>
        <end position="157"/>
    </location>
</feature>
<protein>
    <recommendedName>
        <fullName evidence="6">RCC1-like domain-containing protein</fullName>
    </recommendedName>
</protein>
<keyword evidence="2" id="KW-0677">Repeat</keyword>
<dbReference type="PROSITE" id="PS50012">
    <property type="entry name" value="RCC1_3"/>
    <property type="match status" value="6"/>
</dbReference>
<dbReference type="PANTHER" id="PTHR45982:SF1">
    <property type="entry name" value="REGULATOR OF CHROMOSOME CONDENSATION"/>
    <property type="match status" value="1"/>
</dbReference>
<evidence type="ECO:0000256" key="5">
    <source>
        <dbReference type="SAM" id="MobiDB-lite"/>
    </source>
</evidence>
<feature type="domain" description="RCC1-like" evidence="6">
    <location>
        <begin position="91"/>
        <end position="580"/>
    </location>
</feature>
<evidence type="ECO:0000256" key="2">
    <source>
        <dbReference type="ARBA" id="ARBA00022737"/>
    </source>
</evidence>
<feature type="repeat" description="RCC1" evidence="3">
    <location>
        <begin position="227"/>
        <end position="284"/>
    </location>
</feature>
<feature type="repeat" description="RCC1" evidence="3">
    <location>
        <begin position="285"/>
        <end position="337"/>
    </location>
</feature>
<dbReference type="RefSeq" id="XP_064722089.1">
    <property type="nucleotide sequence ID" value="XM_064866017.1"/>
</dbReference>
<feature type="repeat" description="RCC1" evidence="3">
    <location>
        <begin position="338"/>
        <end position="395"/>
    </location>
</feature>
<dbReference type="PANTHER" id="PTHR45982">
    <property type="entry name" value="REGULATOR OF CHROMOSOME CONDENSATION"/>
    <property type="match status" value="1"/>
</dbReference>
<dbReference type="Proteomes" id="UP001432216">
    <property type="component" value="Chromosome 6"/>
</dbReference>